<sequence>MEQYNYSRPGQRARKIGEHGETRYLPGLWLGQHDHRSPIDFTLQVAAGSGAEMVLFPANATAETRKRQWRYAVRDLTGSCRVEADAQAVLLTQETFYPFGGTAVWVSASPGEASRKRRHYCGKERDASGLHDYGHRAYGAWLGRWISADPTGAQDGLNLFAFVRNNPISNTDRDGRMTEPANDEAVPGREDEAALWHAVKDRLTPSAAARYREKFSRSPSASIEFPKLTRRLAKWANLSPPLMLVHSVRHNDGALFEQPAEQVLAQWDVVSTSLMDISRIGEFSDAPIAAWDMHTRDTGAIADINFVLEVPPQNILGTHDRDVYFPNHAGVDPRTHAVTEPHALADAILGGIDKDDERSVQRYNVIKSPNAILRTSPRHQYSEILVVGRPGVSLHADFRPTERIRVSRLVVAARHRAGDSRRERDARQHLMATVDRLRAVNPDLPVRLIP</sequence>
<reference evidence="2" key="1">
    <citation type="submission" date="2015-06" db="EMBL/GenBank/DDBJ databases">
        <authorList>
            <person name="Lim Y.L."/>
            <person name="Ee R."/>
            <person name="Yong D."/>
            <person name="How K.Y."/>
            <person name="Yin W.F."/>
            <person name="Chan K.G."/>
        </authorList>
    </citation>
    <scope>NUCLEOTIDE SEQUENCE [LARGE SCALE GENOMIC DNA]</scope>
    <source>
        <strain evidence="2">DSM 25325</strain>
    </source>
</reference>
<gene>
    <name evidence="1" type="ORF">ABW99_09220</name>
</gene>
<dbReference type="AlphaFoldDB" id="A0A0G3EMQ9"/>
<dbReference type="NCBIfam" id="TIGR03696">
    <property type="entry name" value="Rhs_assc_core"/>
    <property type="match status" value="1"/>
</dbReference>
<dbReference type="Proteomes" id="UP000036700">
    <property type="component" value="Chromosome"/>
</dbReference>
<dbReference type="EMBL" id="CP011568">
    <property type="protein sequence ID" value="AKJ68368.1"/>
    <property type="molecule type" value="Genomic_DNA"/>
</dbReference>
<name>A0A0G3EMQ9_9BURK</name>
<evidence type="ECO:0000313" key="1">
    <source>
        <dbReference type="EMBL" id="AKJ68368.1"/>
    </source>
</evidence>
<protein>
    <submittedName>
        <fullName evidence="1">Uncharacterized protein</fullName>
    </submittedName>
</protein>
<proteinExistence type="predicted"/>
<dbReference type="OrthoDB" id="5445630at2"/>
<dbReference type="PANTHER" id="PTHR32305">
    <property type="match status" value="1"/>
</dbReference>
<keyword evidence="2" id="KW-1185">Reference proteome</keyword>
<dbReference type="KEGG" id="ptx:ABW99_09220"/>
<dbReference type="PATRIC" id="fig|445709.3.peg.1972"/>
<dbReference type="Gene3D" id="2.180.10.10">
    <property type="entry name" value="RHS repeat-associated core"/>
    <property type="match status" value="1"/>
</dbReference>
<dbReference type="InterPro" id="IPR050708">
    <property type="entry name" value="T6SS_VgrG/RHS"/>
</dbReference>
<organism evidence="1 2">
    <name type="scientific">Pandoraea thiooxydans</name>
    <dbReference type="NCBI Taxonomy" id="445709"/>
    <lineage>
        <taxon>Bacteria</taxon>
        <taxon>Pseudomonadati</taxon>
        <taxon>Pseudomonadota</taxon>
        <taxon>Betaproteobacteria</taxon>
        <taxon>Burkholderiales</taxon>
        <taxon>Burkholderiaceae</taxon>
        <taxon>Pandoraea</taxon>
    </lineage>
</organism>
<dbReference type="PANTHER" id="PTHR32305:SF15">
    <property type="entry name" value="PROTEIN RHSA-RELATED"/>
    <property type="match status" value="1"/>
</dbReference>
<accession>A0A0G3EMQ9</accession>
<evidence type="ECO:0000313" key="2">
    <source>
        <dbReference type="Proteomes" id="UP000036700"/>
    </source>
</evidence>
<dbReference type="STRING" id="445709.ABW99_09220"/>
<dbReference type="RefSeq" id="WP_047214192.1">
    <property type="nucleotide sequence ID" value="NZ_CP011568.3"/>
</dbReference>
<dbReference type="InterPro" id="IPR022385">
    <property type="entry name" value="Rhs_assc_core"/>
</dbReference>